<accession>A0AA35S6Y0</accession>
<comment type="caution">
    <text evidence="12">The sequence shown here is derived from an EMBL/GenBank/DDBJ whole genome shotgun (WGS) entry which is preliminary data.</text>
</comment>
<keyword evidence="4" id="KW-0846">Cobalamin</keyword>
<reference evidence="12" key="1">
    <citation type="submission" date="2023-03" db="EMBL/GenBank/DDBJ databases">
        <authorList>
            <person name="Steffen K."/>
            <person name="Cardenas P."/>
        </authorList>
    </citation>
    <scope>NUCLEOTIDE SEQUENCE</scope>
</reference>
<keyword evidence="13" id="KW-1185">Reference proteome</keyword>
<feature type="domain" description="Ribonucleotide reductase large subunit C-terminal" evidence="11">
    <location>
        <begin position="24"/>
        <end position="419"/>
    </location>
</feature>
<dbReference type="EMBL" id="CASHTH010002086">
    <property type="protein sequence ID" value="CAI8024590.1"/>
    <property type="molecule type" value="Genomic_DNA"/>
</dbReference>
<dbReference type="InterPro" id="IPR050862">
    <property type="entry name" value="RdRp_reductase_class-2"/>
</dbReference>
<dbReference type="InterPro" id="IPR013344">
    <property type="entry name" value="RNR_NrdJ/NrdZ"/>
</dbReference>
<keyword evidence="7" id="KW-1015">Disulfide bond</keyword>
<evidence type="ECO:0000256" key="5">
    <source>
        <dbReference type="ARBA" id="ARBA00022741"/>
    </source>
</evidence>
<evidence type="ECO:0000256" key="1">
    <source>
        <dbReference type="ARBA" id="ARBA00001922"/>
    </source>
</evidence>
<comment type="catalytic activity">
    <reaction evidence="9">
        <text>a 2'-deoxyribonucleoside 5'-diphosphate + [thioredoxin]-disulfide + H2O = a ribonucleoside 5'-diphosphate + [thioredoxin]-dithiol</text>
        <dbReference type="Rhea" id="RHEA:23252"/>
        <dbReference type="Rhea" id="RHEA-COMP:10698"/>
        <dbReference type="Rhea" id="RHEA-COMP:10700"/>
        <dbReference type="ChEBI" id="CHEBI:15377"/>
        <dbReference type="ChEBI" id="CHEBI:29950"/>
        <dbReference type="ChEBI" id="CHEBI:50058"/>
        <dbReference type="ChEBI" id="CHEBI:57930"/>
        <dbReference type="ChEBI" id="CHEBI:73316"/>
        <dbReference type="EC" id="1.17.4.1"/>
    </reaction>
</comment>
<evidence type="ECO:0000259" key="11">
    <source>
        <dbReference type="Pfam" id="PF02867"/>
    </source>
</evidence>
<dbReference type="Proteomes" id="UP001174909">
    <property type="component" value="Unassembled WGS sequence"/>
</dbReference>
<keyword evidence="6" id="KW-0560">Oxidoreductase</keyword>
<dbReference type="PRINTS" id="PR01183">
    <property type="entry name" value="RIBORDTASEM1"/>
</dbReference>
<dbReference type="Gene3D" id="3.20.70.20">
    <property type="match status" value="1"/>
</dbReference>
<evidence type="ECO:0000313" key="12">
    <source>
        <dbReference type="EMBL" id="CAI8024590.1"/>
    </source>
</evidence>
<organism evidence="12 13">
    <name type="scientific">Geodia barretti</name>
    <name type="common">Barrett's horny sponge</name>
    <dbReference type="NCBI Taxonomy" id="519541"/>
    <lineage>
        <taxon>Eukaryota</taxon>
        <taxon>Metazoa</taxon>
        <taxon>Porifera</taxon>
        <taxon>Demospongiae</taxon>
        <taxon>Heteroscleromorpha</taxon>
        <taxon>Tetractinellida</taxon>
        <taxon>Astrophorina</taxon>
        <taxon>Geodiidae</taxon>
        <taxon>Geodia</taxon>
    </lineage>
</organism>
<evidence type="ECO:0000256" key="3">
    <source>
        <dbReference type="ARBA" id="ARBA00012274"/>
    </source>
</evidence>
<evidence type="ECO:0000256" key="2">
    <source>
        <dbReference type="ARBA" id="ARBA00007405"/>
    </source>
</evidence>
<evidence type="ECO:0000256" key="7">
    <source>
        <dbReference type="ARBA" id="ARBA00023157"/>
    </source>
</evidence>
<comment type="similarity">
    <text evidence="2">Belongs to the ribonucleoside diphosphate reductase class-2 family.</text>
</comment>
<dbReference type="AlphaFoldDB" id="A0AA35S6Y0"/>
<dbReference type="SUPFAM" id="SSF51998">
    <property type="entry name" value="PFL-like glycyl radical enzymes"/>
    <property type="match status" value="1"/>
</dbReference>
<dbReference type="GO" id="GO:0004748">
    <property type="term" value="F:ribonucleoside-diphosphate reductase activity, thioredoxin disulfide as acceptor"/>
    <property type="evidence" value="ECO:0007669"/>
    <property type="project" value="UniProtKB-EC"/>
</dbReference>
<dbReference type="GO" id="GO:0000166">
    <property type="term" value="F:nucleotide binding"/>
    <property type="evidence" value="ECO:0007669"/>
    <property type="project" value="UniProtKB-KW"/>
</dbReference>
<evidence type="ECO:0000256" key="6">
    <source>
        <dbReference type="ARBA" id="ARBA00023002"/>
    </source>
</evidence>
<dbReference type="PANTHER" id="PTHR43371">
    <property type="entry name" value="VITAMIN B12-DEPENDENT RIBONUCLEOTIDE REDUCTASE"/>
    <property type="match status" value="1"/>
</dbReference>
<dbReference type="EC" id="1.17.4.1" evidence="3"/>
<dbReference type="NCBIfam" id="TIGR02504">
    <property type="entry name" value="NrdJ_Z"/>
    <property type="match status" value="1"/>
</dbReference>
<evidence type="ECO:0000256" key="4">
    <source>
        <dbReference type="ARBA" id="ARBA00022628"/>
    </source>
</evidence>
<dbReference type="InterPro" id="IPR000788">
    <property type="entry name" value="RNR_lg_C"/>
</dbReference>
<comment type="cofactor">
    <cofactor evidence="1">
        <name>adenosylcob(III)alamin</name>
        <dbReference type="ChEBI" id="CHEBI:18408"/>
    </cofactor>
</comment>
<gene>
    <name evidence="12" type="ORF">GBAR_LOCUS14284</name>
</gene>
<evidence type="ECO:0000256" key="8">
    <source>
        <dbReference type="ARBA" id="ARBA00023285"/>
    </source>
</evidence>
<proteinExistence type="inferred from homology"/>
<dbReference type="PANTHER" id="PTHR43371:SF1">
    <property type="entry name" value="RIBONUCLEOSIDE-DIPHOSPHATE REDUCTASE"/>
    <property type="match status" value="1"/>
</dbReference>
<evidence type="ECO:0000313" key="13">
    <source>
        <dbReference type="Proteomes" id="UP001174909"/>
    </source>
</evidence>
<evidence type="ECO:0000256" key="9">
    <source>
        <dbReference type="ARBA" id="ARBA00047754"/>
    </source>
</evidence>
<name>A0AA35S6Y0_GEOBA</name>
<keyword evidence="8" id="KW-0170">Cobalt</keyword>
<feature type="region of interest" description="Disordered" evidence="10">
    <location>
        <begin position="456"/>
        <end position="513"/>
    </location>
</feature>
<dbReference type="Pfam" id="PF02867">
    <property type="entry name" value="Ribonuc_red_lgC"/>
    <property type="match status" value="1"/>
</dbReference>
<dbReference type="CDD" id="cd02888">
    <property type="entry name" value="RNR_II_dimer"/>
    <property type="match status" value="1"/>
</dbReference>
<keyword evidence="5" id="KW-0547">Nucleotide-binding</keyword>
<evidence type="ECO:0000256" key="10">
    <source>
        <dbReference type="SAM" id="MobiDB-lite"/>
    </source>
</evidence>
<protein>
    <recommendedName>
        <fullName evidence="3">ribonucleoside-diphosphate reductase</fullName>
        <ecNumber evidence="3">1.17.4.1</ecNumber>
    </recommendedName>
</protein>
<sequence>MRRLEFLPNSPTLMNAGRELQQLSACFVLPVEDSLDSIFTKVKETALIHKSGGGTGFAFSRLRPEGDVVGSTGGVASGPVSFINAFDAATDVVKQGGTRRGANMGILHVTHPDVLSFIRSKEDGTRLSNFNISVAVTEDFMVKAENGEDYDLVNPRTGDVVGSLNAGEVFRQMTELAWRTGDPGIVFLDRINRDNPNPQLGDIESTNPCGEQPLLPYESCNLGSLNLARMVRYTDDDVLVDWERMSEVITTAVHMLDCVIDMNDYPIQEIADMSRRTRRIGLGVMGWSDLLIQMGVRYDSVEALELARDVMKFIQDETYRASCELAESRGPFPEWENSAYNEGPTSTPMRNSAPVTIAPTGTISIIAGASSGIEPLFALSFVRNVMDNTRLVEGNAYLEAVARHEGFYSPELMEQLASVGSLDDLDVPDWVKNVVPGIPRHRPPVARADASVLPGIHGQRGIQDDQLPSRRGGGRRGGSLPFRLYPGVQGNHGVPRRQQGGAGVEHRQRRAAI</sequence>
<dbReference type="GO" id="GO:0031419">
    <property type="term" value="F:cobalamin binding"/>
    <property type="evidence" value="ECO:0007669"/>
    <property type="project" value="UniProtKB-KW"/>
</dbReference>